<dbReference type="GO" id="GO:0051536">
    <property type="term" value="F:iron-sulfur cluster binding"/>
    <property type="evidence" value="ECO:0007669"/>
    <property type="project" value="UniProtKB-KW"/>
</dbReference>
<feature type="non-terminal residue" evidence="9">
    <location>
        <position position="385"/>
    </location>
</feature>
<dbReference type="InterPro" id="IPR000192">
    <property type="entry name" value="Aminotrans_V_dom"/>
</dbReference>
<keyword evidence="5" id="KW-0663">Pyridoxal phosphate</keyword>
<evidence type="ECO:0000256" key="1">
    <source>
        <dbReference type="ARBA" id="ARBA00001933"/>
    </source>
</evidence>
<dbReference type="InterPro" id="IPR015421">
    <property type="entry name" value="PyrdxlP-dep_Trfase_major"/>
</dbReference>
<dbReference type="Gene3D" id="3.40.640.10">
    <property type="entry name" value="Type I PLP-dependent aspartate aminotransferase-like (Major domain)"/>
    <property type="match status" value="1"/>
</dbReference>
<dbReference type="InterPro" id="IPR016454">
    <property type="entry name" value="Cysteine_dSase"/>
</dbReference>
<accession>C1EHB0</accession>
<dbReference type="AlphaFoldDB" id="C1EHB0"/>
<dbReference type="Proteomes" id="UP000002009">
    <property type="component" value="Chromosome 14"/>
</dbReference>
<keyword evidence="3" id="KW-0808">Transferase</keyword>
<dbReference type="OrthoDB" id="10250117at2759"/>
<dbReference type="Gene3D" id="3.90.1150.10">
    <property type="entry name" value="Aspartate Aminotransferase, domain 1"/>
    <property type="match status" value="1"/>
</dbReference>
<dbReference type="InterPro" id="IPR015424">
    <property type="entry name" value="PyrdxlP-dep_Trfase"/>
</dbReference>
<dbReference type="STRING" id="296587.C1EHB0"/>
<evidence type="ECO:0000256" key="2">
    <source>
        <dbReference type="ARBA" id="ARBA00006490"/>
    </source>
</evidence>
<dbReference type="GO" id="GO:0016740">
    <property type="term" value="F:transferase activity"/>
    <property type="evidence" value="ECO:0007669"/>
    <property type="project" value="UniProtKB-KW"/>
</dbReference>
<dbReference type="EMBL" id="CP001332">
    <property type="protein sequence ID" value="ACO67475.1"/>
    <property type="molecule type" value="Genomic_DNA"/>
</dbReference>
<reference evidence="9 10" key="1">
    <citation type="journal article" date="2009" name="Science">
        <title>Green evolution and dynamic adaptations revealed by genomes of the marine picoeukaryotes Micromonas.</title>
        <authorList>
            <person name="Worden A.Z."/>
            <person name="Lee J.H."/>
            <person name="Mock T."/>
            <person name="Rouze P."/>
            <person name="Simmons M.P."/>
            <person name="Aerts A.L."/>
            <person name="Allen A.E."/>
            <person name="Cuvelier M.L."/>
            <person name="Derelle E."/>
            <person name="Everett M.V."/>
            <person name="Foulon E."/>
            <person name="Grimwood J."/>
            <person name="Gundlach H."/>
            <person name="Henrissat B."/>
            <person name="Napoli C."/>
            <person name="McDonald S.M."/>
            <person name="Parker M.S."/>
            <person name="Rombauts S."/>
            <person name="Salamov A."/>
            <person name="Von Dassow P."/>
            <person name="Badger J.H."/>
            <person name="Coutinho P.M."/>
            <person name="Demir E."/>
            <person name="Dubchak I."/>
            <person name="Gentemann C."/>
            <person name="Eikrem W."/>
            <person name="Gready J.E."/>
            <person name="John U."/>
            <person name="Lanier W."/>
            <person name="Lindquist E.A."/>
            <person name="Lucas S."/>
            <person name="Mayer K.F."/>
            <person name="Moreau H."/>
            <person name="Not F."/>
            <person name="Otillar R."/>
            <person name="Panaud O."/>
            <person name="Pangilinan J."/>
            <person name="Paulsen I."/>
            <person name="Piegu B."/>
            <person name="Poliakov A."/>
            <person name="Robbens S."/>
            <person name="Schmutz J."/>
            <person name="Toulza E."/>
            <person name="Wyss T."/>
            <person name="Zelensky A."/>
            <person name="Zhou K."/>
            <person name="Armbrust E.V."/>
            <person name="Bhattacharya D."/>
            <person name="Goodenough U.W."/>
            <person name="Van de Peer Y."/>
            <person name="Grigoriev I.V."/>
        </authorList>
    </citation>
    <scope>NUCLEOTIDE SEQUENCE [LARGE SCALE GENOMIC DNA]</scope>
    <source>
        <strain evidence="10">RCC299 / NOUM17</strain>
    </source>
</reference>
<evidence type="ECO:0000259" key="8">
    <source>
        <dbReference type="Pfam" id="PF00266"/>
    </source>
</evidence>
<keyword evidence="6" id="KW-0408">Iron</keyword>
<organism evidence="9 10">
    <name type="scientific">Micromonas commoda (strain RCC299 / NOUM17 / CCMP2709)</name>
    <name type="common">Picoplanktonic green alga</name>
    <dbReference type="NCBI Taxonomy" id="296587"/>
    <lineage>
        <taxon>Eukaryota</taxon>
        <taxon>Viridiplantae</taxon>
        <taxon>Chlorophyta</taxon>
        <taxon>Mamiellophyceae</taxon>
        <taxon>Mamiellales</taxon>
        <taxon>Mamiellaceae</taxon>
        <taxon>Micromonas</taxon>
    </lineage>
</organism>
<dbReference type="OMA" id="IIYGQSE"/>
<dbReference type="eggNOG" id="KOG1549">
    <property type="taxonomic scope" value="Eukaryota"/>
</dbReference>
<evidence type="ECO:0000313" key="9">
    <source>
        <dbReference type="EMBL" id="ACO67475.1"/>
    </source>
</evidence>
<dbReference type="PANTHER" id="PTHR11601">
    <property type="entry name" value="CYSTEINE DESULFURYLASE FAMILY MEMBER"/>
    <property type="match status" value="1"/>
</dbReference>
<dbReference type="RefSeq" id="XP_002506217.1">
    <property type="nucleotide sequence ID" value="XM_002506171.1"/>
</dbReference>
<dbReference type="InterPro" id="IPR015422">
    <property type="entry name" value="PyrdxlP-dep_Trfase_small"/>
</dbReference>
<keyword evidence="10" id="KW-1185">Reference proteome</keyword>
<sequence>VYLDYNATTPIFPEVAAAMEPFLWEHFGNPSSGHAFAAPCRDAIHKARGQVASMLGCDPTEVVFTSCGSESDNHAIASAVDLFVAKNRSSDSKPKAMMNKPHVVSTAVEHPAILEYLAAKAKANELTYDLVPVNEEGLVDPKAVAAKVRSDTCMVTVMHANNETGAIQPVAECARLAREKNEDVLIHTDAAQSCGKIPVKVNDLGVDMCTVVGHKIGAPKGVAALYVASAAPFSKLLHGGGQESGRRAGTENVLEIVGLGAACELVEREKDILPSHMSAMRDELSRRLASGLGGDDGSGVRVNGPRDDAKRLPNTLSVGIKGVSASQLLDVLKDDVAASAGAACHSGEAAASVSAVLSAMAVPEEYAIGTLRLSVGRHTCPADVE</sequence>
<comment type="similarity">
    <text evidence="2">Belongs to the class-V pyridoxal-phosphate-dependent aminotransferase family. NifS/IscS subfamily.</text>
</comment>
<evidence type="ECO:0000313" key="10">
    <source>
        <dbReference type="Proteomes" id="UP000002009"/>
    </source>
</evidence>
<dbReference type="InParanoid" id="C1EHB0"/>
<dbReference type="GeneID" id="8248937"/>
<feature type="domain" description="Aminotransferase class V" evidence="8">
    <location>
        <begin position="1"/>
        <end position="385"/>
    </location>
</feature>
<dbReference type="GO" id="GO:0046872">
    <property type="term" value="F:metal ion binding"/>
    <property type="evidence" value="ECO:0007669"/>
    <property type="project" value="UniProtKB-KW"/>
</dbReference>
<dbReference type="PANTHER" id="PTHR11601:SF34">
    <property type="entry name" value="CYSTEINE DESULFURASE"/>
    <property type="match status" value="1"/>
</dbReference>
<dbReference type="Gene3D" id="1.10.260.50">
    <property type="match status" value="1"/>
</dbReference>
<keyword evidence="4" id="KW-0479">Metal-binding</keyword>
<evidence type="ECO:0000256" key="4">
    <source>
        <dbReference type="ARBA" id="ARBA00022723"/>
    </source>
</evidence>
<keyword evidence="7" id="KW-0411">Iron-sulfur</keyword>
<comment type="cofactor">
    <cofactor evidence="1">
        <name>pyridoxal 5'-phosphate</name>
        <dbReference type="ChEBI" id="CHEBI:597326"/>
    </cofactor>
</comment>
<evidence type="ECO:0000256" key="6">
    <source>
        <dbReference type="ARBA" id="ARBA00023004"/>
    </source>
</evidence>
<proteinExistence type="inferred from homology"/>
<evidence type="ECO:0000256" key="7">
    <source>
        <dbReference type="ARBA" id="ARBA00023014"/>
    </source>
</evidence>
<evidence type="ECO:0000256" key="5">
    <source>
        <dbReference type="ARBA" id="ARBA00022898"/>
    </source>
</evidence>
<dbReference type="Pfam" id="PF00266">
    <property type="entry name" value="Aminotran_5"/>
    <property type="match status" value="1"/>
</dbReference>
<gene>
    <name evidence="9" type="ORF">MICPUN_68497</name>
</gene>
<name>C1EHB0_MICCC</name>
<protein>
    <recommendedName>
        <fullName evidence="8">Aminotransferase class V domain-containing protein</fullName>
    </recommendedName>
</protein>
<dbReference type="KEGG" id="mis:MICPUN_68497"/>
<evidence type="ECO:0000256" key="3">
    <source>
        <dbReference type="ARBA" id="ARBA00022679"/>
    </source>
</evidence>
<feature type="non-terminal residue" evidence="9">
    <location>
        <position position="1"/>
    </location>
</feature>
<dbReference type="PIRSF" id="PIRSF005572">
    <property type="entry name" value="NifS"/>
    <property type="match status" value="1"/>
</dbReference>
<dbReference type="SUPFAM" id="SSF53383">
    <property type="entry name" value="PLP-dependent transferases"/>
    <property type="match status" value="1"/>
</dbReference>